<dbReference type="Proteomes" id="UP000286715">
    <property type="component" value="Unassembled WGS sequence"/>
</dbReference>
<evidence type="ECO:0000259" key="2">
    <source>
        <dbReference type="PROSITE" id="PS50937"/>
    </source>
</evidence>
<dbReference type="PROSITE" id="PS50937">
    <property type="entry name" value="HTH_MERR_2"/>
    <property type="match status" value="1"/>
</dbReference>
<keyword evidence="4" id="KW-1185">Reference proteome</keyword>
<keyword evidence="1" id="KW-0238">DNA-binding</keyword>
<dbReference type="Pfam" id="PF13411">
    <property type="entry name" value="MerR_1"/>
    <property type="match status" value="1"/>
</dbReference>
<dbReference type="CDD" id="cd04765">
    <property type="entry name" value="HTH_MlrA-like_sg2"/>
    <property type="match status" value="1"/>
</dbReference>
<protein>
    <submittedName>
        <fullName evidence="3">Transcriptional regulator</fullName>
    </submittedName>
</protein>
<reference evidence="3 4" key="1">
    <citation type="submission" date="2018-11" db="EMBL/GenBank/DDBJ databases">
        <title>Schleiferia aggregans sp. nov., a moderately thermophilic heterotrophic bacterium isolated from microbial mats at a terrestrial hot spring.</title>
        <authorList>
            <person name="Iino T."/>
            <person name="Ohkuma M."/>
            <person name="Haruta S."/>
        </authorList>
    </citation>
    <scope>NUCLEOTIDE SEQUENCE [LARGE SCALE GENOMIC DNA]</scope>
    <source>
        <strain evidence="3 4">LA</strain>
    </source>
</reference>
<dbReference type="PANTHER" id="PTHR30204:SF15">
    <property type="entry name" value="BLL5018 PROTEIN"/>
    <property type="match status" value="1"/>
</dbReference>
<evidence type="ECO:0000313" key="4">
    <source>
        <dbReference type="Proteomes" id="UP000286715"/>
    </source>
</evidence>
<dbReference type="AlphaFoldDB" id="A0A401XNX7"/>
<dbReference type="InterPro" id="IPR000551">
    <property type="entry name" value="MerR-type_HTH_dom"/>
</dbReference>
<feature type="domain" description="HTH merR-type" evidence="2">
    <location>
        <begin position="11"/>
        <end position="82"/>
    </location>
</feature>
<accession>A0A401XNX7</accession>
<comment type="caution">
    <text evidence="3">The sequence shown here is derived from an EMBL/GenBank/DDBJ whole genome shotgun (WGS) entry which is preliminary data.</text>
</comment>
<dbReference type="PANTHER" id="PTHR30204">
    <property type="entry name" value="REDOX-CYCLING DRUG-SENSING TRANSCRIPTIONAL ACTIVATOR SOXR"/>
    <property type="match status" value="1"/>
</dbReference>
<dbReference type="RefSeq" id="WP_124398716.1">
    <property type="nucleotide sequence ID" value="NZ_BHZE01000030.1"/>
</dbReference>
<gene>
    <name evidence="3" type="ORF">JCM31826_21450</name>
</gene>
<dbReference type="EMBL" id="BHZE01000030">
    <property type="protein sequence ID" value="GCD78663.1"/>
    <property type="molecule type" value="Genomic_DNA"/>
</dbReference>
<dbReference type="GO" id="GO:0003700">
    <property type="term" value="F:DNA-binding transcription factor activity"/>
    <property type="evidence" value="ECO:0007669"/>
    <property type="project" value="InterPro"/>
</dbReference>
<evidence type="ECO:0000313" key="3">
    <source>
        <dbReference type="EMBL" id="GCD78663.1"/>
    </source>
</evidence>
<dbReference type="InterPro" id="IPR009061">
    <property type="entry name" value="DNA-bd_dom_put_sf"/>
</dbReference>
<sequence length="119" mass="14092">MDENVLKYKRYFTMGEVTEMLNVNASLIRFWHKEFSEFLHPKTNKKGNRLFTPKDVETLQKIYYLVREKGYTLEGAKKELCNNQTTKSSNETITNTSIEEIKEKLLKIRSELLLLKDIL</sequence>
<dbReference type="GO" id="GO:0003677">
    <property type="term" value="F:DNA binding"/>
    <property type="evidence" value="ECO:0007669"/>
    <property type="project" value="UniProtKB-KW"/>
</dbReference>
<dbReference type="OrthoDB" id="9810140at2"/>
<name>A0A401XNX7_9FLAO</name>
<dbReference type="InterPro" id="IPR047057">
    <property type="entry name" value="MerR_fam"/>
</dbReference>
<dbReference type="SMART" id="SM00422">
    <property type="entry name" value="HTH_MERR"/>
    <property type="match status" value="1"/>
</dbReference>
<dbReference type="Gene3D" id="1.10.1660.10">
    <property type="match status" value="1"/>
</dbReference>
<dbReference type="SUPFAM" id="SSF46955">
    <property type="entry name" value="Putative DNA-binding domain"/>
    <property type="match status" value="1"/>
</dbReference>
<evidence type="ECO:0000256" key="1">
    <source>
        <dbReference type="ARBA" id="ARBA00023125"/>
    </source>
</evidence>
<proteinExistence type="predicted"/>
<organism evidence="3 4">
    <name type="scientific">Thermaurantimonas aggregans</name>
    <dbReference type="NCBI Taxonomy" id="2173829"/>
    <lineage>
        <taxon>Bacteria</taxon>
        <taxon>Pseudomonadati</taxon>
        <taxon>Bacteroidota</taxon>
        <taxon>Flavobacteriia</taxon>
        <taxon>Flavobacteriales</taxon>
        <taxon>Schleiferiaceae</taxon>
        <taxon>Thermaurantimonas</taxon>
    </lineage>
</organism>